<dbReference type="PANTHER" id="PTHR42695">
    <property type="entry name" value="GLUTAMINE AMIDOTRANSFERASE YLR126C-RELATED"/>
    <property type="match status" value="1"/>
</dbReference>
<comment type="caution">
    <text evidence="2">The sequence shown here is derived from an EMBL/GenBank/DDBJ whole genome shotgun (WGS) entry which is preliminary data.</text>
</comment>
<protein>
    <submittedName>
        <fullName evidence="2">Type 1 glutamine amidotransferase</fullName>
    </submittedName>
</protein>
<dbReference type="Pfam" id="PF00117">
    <property type="entry name" value="GATase"/>
    <property type="match status" value="1"/>
</dbReference>
<keyword evidence="3" id="KW-1185">Reference proteome</keyword>
<dbReference type="InterPro" id="IPR044992">
    <property type="entry name" value="ChyE-like"/>
</dbReference>
<gene>
    <name evidence="2" type="ORF">ACFOGH_07120</name>
</gene>
<accession>A0ABV7IW62</accession>
<proteinExistence type="predicted"/>
<dbReference type="SUPFAM" id="SSF52317">
    <property type="entry name" value="Class I glutamine amidotransferase-like"/>
    <property type="match status" value="1"/>
</dbReference>
<reference evidence="3" key="1">
    <citation type="journal article" date="2019" name="Int. J. Syst. Evol. Microbiol.">
        <title>The Global Catalogue of Microorganisms (GCM) 10K type strain sequencing project: providing services to taxonomists for standard genome sequencing and annotation.</title>
        <authorList>
            <consortium name="The Broad Institute Genomics Platform"/>
            <consortium name="The Broad Institute Genome Sequencing Center for Infectious Disease"/>
            <person name="Wu L."/>
            <person name="Ma J."/>
        </authorList>
    </citation>
    <scope>NUCLEOTIDE SEQUENCE [LARGE SCALE GENOMIC DNA]</scope>
    <source>
        <strain evidence="3">KCTC 52039</strain>
    </source>
</reference>
<dbReference type="EMBL" id="JBHRTO010000001">
    <property type="protein sequence ID" value="MFC3180752.1"/>
    <property type="molecule type" value="Genomic_DNA"/>
</dbReference>
<evidence type="ECO:0000313" key="3">
    <source>
        <dbReference type="Proteomes" id="UP001595547"/>
    </source>
</evidence>
<dbReference type="CDD" id="cd01741">
    <property type="entry name" value="GATase1_1"/>
    <property type="match status" value="1"/>
</dbReference>
<name>A0ABV7IW62_9RHOB</name>
<dbReference type="RefSeq" id="WP_380072375.1">
    <property type="nucleotide sequence ID" value="NZ_JBHRTO010000001.1"/>
</dbReference>
<dbReference type="InterPro" id="IPR017926">
    <property type="entry name" value="GATASE"/>
</dbReference>
<evidence type="ECO:0000313" key="2">
    <source>
        <dbReference type="EMBL" id="MFC3180752.1"/>
    </source>
</evidence>
<sequence>MKILIFQHLACETAGIFTELWTNDGHRLHVIALDEGGSIPALEPYDLLAVMGGPMDVWQEAEHPWLIAEKAAIKHWVQTLNRPYFGICLGHQLLAVALGGEARPMAKPEVGLAQISQTGAGRADAMFAHLPATMTTLQWHSVEVTKLPPDAEILAANPACAVQAMRVGKHAYGVQYHLEILPSTVADWQAIPAYRTALNAAIGVEAAQRLQADVAPHLPDFHSFAVQITAGLTALMASDFKRRANGQREASGGDI</sequence>
<feature type="domain" description="Glutamine amidotransferase" evidence="1">
    <location>
        <begin position="30"/>
        <end position="183"/>
    </location>
</feature>
<dbReference type="PANTHER" id="PTHR42695:SF5">
    <property type="entry name" value="GLUTAMINE AMIDOTRANSFERASE YLR126C-RELATED"/>
    <property type="match status" value="1"/>
</dbReference>
<organism evidence="2 3">
    <name type="scientific">Cypionkella sinensis</name>
    <dbReference type="NCBI Taxonomy" id="1756043"/>
    <lineage>
        <taxon>Bacteria</taxon>
        <taxon>Pseudomonadati</taxon>
        <taxon>Pseudomonadota</taxon>
        <taxon>Alphaproteobacteria</taxon>
        <taxon>Rhodobacterales</taxon>
        <taxon>Paracoccaceae</taxon>
        <taxon>Cypionkella</taxon>
    </lineage>
</organism>
<dbReference type="InterPro" id="IPR029062">
    <property type="entry name" value="Class_I_gatase-like"/>
</dbReference>
<dbReference type="Proteomes" id="UP001595547">
    <property type="component" value="Unassembled WGS sequence"/>
</dbReference>
<evidence type="ECO:0000259" key="1">
    <source>
        <dbReference type="Pfam" id="PF00117"/>
    </source>
</evidence>
<keyword evidence="2" id="KW-0315">Glutamine amidotransferase</keyword>
<dbReference type="Gene3D" id="3.40.50.880">
    <property type="match status" value="1"/>
</dbReference>
<dbReference type="PROSITE" id="PS51273">
    <property type="entry name" value="GATASE_TYPE_1"/>
    <property type="match status" value="1"/>
</dbReference>